<dbReference type="AlphaFoldDB" id="A0A0N4Z685"/>
<evidence type="ECO:0000313" key="3">
    <source>
        <dbReference type="Proteomes" id="UP000038045"/>
    </source>
</evidence>
<feature type="chain" id="PRO_5005891183" evidence="2">
    <location>
        <begin position="28"/>
        <end position="78"/>
    </location>
</feature>
<feature type="compositionally biased region" description="Basic residues" evidence="1">
    <location>
        <begin position="41"/>
        <end position="58"/>
    </location>
</feature>
<proteinExistence type="predicted"/>
<evidence type="ECO:0000256" key="1">
    <source>
        <dbReference type="SAM" id="MobiDB-lite"/>
    </source>
</evidence>
<dbReference type="Proteomes" id="UP000038045">
    <property type="component" value="Unplaced"/>
</dbReference>
<feature type="compositionally biased region" description="Acidic residues" evidence="1">
    <location>
        <begin position="66"/>
        <end position="78"/>
    </location>
</feature>
<dbReference type="WBParaSite" id="PTRK_0000262700.1">
    <property type="protein sequence ID" value="PTRK_0000262700.1"/>
    <property type="gene ID" value="PTRK_0000262700"/>
</dbReference>
<evidence type="ECO:0000256" key="2">
    <source>
        <dbReference type="SAM" id="SignalP"/>
    </source>
</evidence>
<organism evidence="3 4">
    <name type="scientific">Parastrongyloides trichosuri</name>
    <name type="common">Possum-specific nematode worm</name>
    <dbReference type="NCBI Taxonomy" id="131310"/>
    <lineage>
        <taxon>Eukaryota</taxon>
        <taxon>Metazoa</taxon>
        <taxon>Ecdysozoa</taxon>
        <taxon>Nematoda</taxon>
        <taxon>Chromadorea</taxon>
        <taxon>Rhabditida</taxon>
        <taxon>Tylenchina</taxon>
        <taxon>Panagrolaimomorpha</taxon>
        <taxon>Strongyloidoidea</taxon>
        <taxon>Strongyloididae</taxon>
        <taxon>Parastrongyloides</taxon>
    </lineage>
</organism>
<feature type="signal peptide" evidence="2">
    <location>
        <begin position="1"/>
        <end position="27"/>
    </location>
</feature>
<feature type="region of interest" description="Disordered" evidence="1">
    <location>
        <begin position="30"/>
        <end position="78"/>
    </location>
</feature>
<protein>
    <submittedName>
        <fullName evidence="4">Uncharacterized protein</fullName>
    </submittedName>
</protein>
<evidence type="ECO:0000313" key="4">
    <source>
        <dbReference type="WBParaSite" id="PTRK_0000262700.1"/>
    </source>
</evidence>
<name>A0A0N4Z685_PARTI</name>
<accession>A0A0N4Z685</accession>
<reference evidence="4" key="1">
    <citation type="submission" date="2017-02" db="UniProtKB">
        <authorList>
            <consortium name="WormBaseParasite"/>
        </authorList>
    </citation>
    <scope>IDENTIFICATION</scope>
</reference>
<keyword evidence="3" id="KW-1185">Reference proteome</keyword>
<keyword evidence="2" id="KW-0732">Signal</keyword>
<sequence>MKLFNLKVIFFLVIFLTLLSLCAITEARKKGAVNRGNSRPRTNRQKRGGKRGRGKRQRVIPPPPVEEPELPDEQYSDY</sequence>